<dbReference type="HAMAP" id="MF_00446">
    <property type="entry name" value="PanD"/>
    <property type="match status" value="1"/>
</dbReference>
<dbReference type="GO" id="GO:0006523">
    <property type="term" value="P:alanine biosynthetic process"/>
    <property type="evidence" value="ECO:0007669"/>
    <property type="project" value="InterPro"/>
</dbReference>
<accession>A0A1H2LB50</accession>
<dbReference type="AlphaFoldDB" id="A0A1H2LB50"/>
<dbReference type="STRING" id="131112.SAMN04489737_0181"/>
<evidence type="ECO:0000256" key="7">
    <source>
        <dbReference type="ARBA" id="ARBA00023270"/>
    </source>
</evidence>
<evidence type="ECO:0000256" key="3">
    <source>
        <dbReference type="ARBA" id="ARBA00022793"/>
    </source>
</evidence>
<keyword evidence="5 9" id="KW-0865">Zymogen</keyword>
<keyword evidence="6 9" id="KW-0456">Lyase</keyword>
<evidence type="ECO:0000313" key="15">
    <source>
        <dbReference type="EMBL" id="SDU77811.1"/>
    </source>
</evidence>
<evidence type="ECO:0000313" key="16">
    <source>
        <dbReference type="Proteomes" id="UP000214355"/>
    </source>
</evidence>
<feature type="active site" description="Proton donor" evidence="9 10">
    <location>
        <position position="62"/>
    </location>
</feature>
<feature type="binding site" evidence="9 11">
    <location>
        <position position="61"/>
    </location>
    <ligand>
        <name>substrate</name>
    </ligand>
</feature>
<evidence type="ECO:0000256" key="11">
    <source>
        <dbReference type="PIRSR" id="PIRSR006246-2"/>
    </source>
</evidence>
<keyword evidence="3 9" id="KW-0210">Decarboxylase</keyword>
<dbReference type="Pfam" id="PF02261">
    <property type="entry name" value="Asp_decarbox"/>
    <property type="match status" value="1"/>
</dbReference>
<evidence type="ECO:0000256" key="13">
    <source>
        <dbReference type="PIRSR" id="PIRSR006246-5"/>
    </source>
</evidence>
<feature type="compositionally biased region" description="Polar residues" evidence="14">
    <location>
        <begin position="129"/>
        <end position="139"/>
    </location>
</feature>
<dbReference type="Proteomes" id="UP000214355">
    <property type="component" value="Chromosome I"/>
</dbReference>
<dbReference type="GO" id="GO:0005829">
    <property type="term" value="C:cytosol"/>
    <property type="evidence" value="ECO:0007669"/>
    <property type="project" value="TreeGrafter"/>
</dbReference>
<evidence type="ECO:0000256" key="4">
    <source>
        <dbReference type="ARBA" id="ARBA00022813"/>
    </source>
</evidence>
<keyword evidence="2 9" id="KW-0566">Pantothenate biosynthesis</keyword>
<gene>
    <name evidence="9" type="primary">panD</name>
    <name evidence="15" type="ORF">SAMN04489737_0181</name>
</gene>
<feature type="chain" id="PRO_5013993828" description="Aspartate 1-decarboxylase beta chain" evidence="9 13">
    <location>
        <begin position="1"/>
        <end position="28"/>
    </location>
</feature>
<dbReference type="NCBIfam" id="TIGR00223">
    <property type="entry name" value="panD"/>
    <property type="match status" value="1"/>
</dbReference>
<evidence type="ECO:0000256" key="12">
    <source>
        <dbReference type="PIRSR" id="PIRSR006246-3"/>
    </source>
</evidence>
<evidence type="ECO:0000256" key="5">
    <source>
        <dbReference type="ARBA" id="ARBA00023145"/>
    </source>
</evidence>
<comment type="subunit">
    <text evidence="9">Heterooctamer of four alpha and four beta subunits.</text>
</comment>
<dbReference type="PANTHER" id="PTHR21012:SF0">
    <property type="entry name" value="ASPARTATE 1-DECARBOXYLASE"/>
    <property type="match status" value="1"/>
</dbReference>
<name>A0A1H2LB50_9ACTO</name>
<evidence type="ECO:0000256" key="6">
    <source>
        <dbReference type="ARBA" id="ARBA00023239"/>
    </source>
</evidence>
<reference evidence="16" key="1">
    <citation type="submission" date="2016-10" db="EMBL/GenBank/DDBJ databases">
        <authorList>
            <person name="Varghese N."/>
            <person name="Submissions S."/>
        </authorList>
    </citation>
    <scope>NUCLEOTIDE SEQUENCE [LARGE SCALE GENOMIC DNA]</scope>
    <source>
        <strain evidence="16">DSM 10002</strain>
    </source>
</reference>
<feature type="modified residue" description="Pyruvic acid (Ser)" evidence="9 12">
    <location>
        <position position="29"/>
    </location>
</feature>
<dbReference type="PANTHER" id="PTHR21012">
    <property type="entry name" value="ASPARTATE 1-DECARBOXYLASE"/>
    <property type="match status" value="1"/>
</dbReference>
<comment type="subcellular location">
    <subcellularLocation>
        <location evidence="9">Cytoplasm</location>
    </subcellularLocation>
</comment>
<feature type="chain" id="PRO_5013993830" description="Aspartate 1-decarboxylase alpha chain" evidence="9 13">
    <location>
        <begin position="29"/>
        <end position="146"/>
    </location>
</feature>
<sequence>MASTRLRRMITGKIHRATVTGADLHYVGSVTIDADLLDAADILPGEAVDIVDVNNGNRLTTYTIPGERGKGEVILNGAAAHQVSLGDLVIIMCYSLLDDETARTIEPHVVFVDSENKPIDIGNEPGQVPSGTPGLQSSGVPFEQVR</sequence>
<comment type="function">
    <text evidence="9">Catalyzes the pyruvoyl-dependent decarboxylation of aspartate to produce beta-alanine.</text>
</comment>
<comment type="cofactor">
    <cofactor evidence="9 10">
        <name>pyruvate</name>
        <dbReference type="ChEBI" id="CHEBI:15361"/>
    </cofactor>
    <text evidence="9 10">Binds 1 pyruvoyl group covalently per subunit.</text>
</comment>
<dbReference type="EMBL" id="LT629804">
    <property type="protein sequence ID" value="SDU77811.1"/>
    <property type="molecule type" value="Genomic_DNA"/>
</dbReference>
<dbReference type="SUPFAM" id="SSF50692">
    <property type="entry name" value="ADC-like"/>
    <property type="match status" value="1"/>
</dbReference>
<feature type="region of interest" description="Disordered" evidence="14">
    <location>
        <begin position="116"/>
        <end position="146"/>
    </location>
</feature>
<keyword evidence="8 9" id="KW-0670">Pyruvate</keyword>
<comment type="pathway">
    <text evidence="9">Cofactor biosynthesis; (R)-pantothenate biosynthesis; beta-alanine from L-aspartate: step 1/1.</text>
</comment>
<feature type="active site" description="Schiff-base intermediate with substrate; via pyruvic acid" evidence="9 10">
    <location>
        <position position="29"/>
    </location>
</feature>
<evidence type="ECO:0000256" key="10">
    <source>
        <dbReference type="PIRSR" id="PIRSR006246-1"/>
    </source>
</evidence>
<evidence type="ECO:0000256" key="14">
    <source>
        <dbReference type="SAM" id="MobiDB-lite"/>
    </source>
</evidence>
<keyword evidence="1 9" id="KW-0963">Cytoplasm</keyword>
<evidence type="ECO:0000256" key="9">
    <source>
        <dbReference type="HAMAP-Rule" id="MF_00446"/>
    </source>
</evidence>
<dbReference type="CDD" id="cd06919">
    <property type="entry name" value="Asp_decarbox"/>
    <property type="match status" value="1"/>
</dbReference>
<dbReference type="Gene3D" id="2.40.40.20">
    <property type="match status" value="1"/>
</dbReference>
<evidence type="ECO:0000256" key="8">
    <source>
        <dbReference type="ARBA" id="ARBA00023317"/>
    </source>
</evidence>
<feature type="binding site" evidence="9 11">
    <location>
        <begin position="77"/>
        <end position="79"/>
    </location>
    <ligand>
        <name>substrate</name>
    </ligand>
</feature>
<keyword evidence="4 9" id="KW-0068">Autocatalytic cleavage</keyword>
<dbReference type="PIRSF" id="PIRSF006246">
    <property type="entry name" value="Asp_decarbox"/>
    <property type="match status" value="1"/>
</dbReference>
<keyword evidence="16" id="KW-1185">Reference proteome</keyword>
<dbReference type="GO" id="GO:0015940">
    <property type="term" value="P:pantothenate biosynthetic process"/>
    <property type="evidence" value="ECO:0007669"/>
    <property type="project" value="UniProtKB-UniRule"/>
</dbReference>
<dbReference type="EC" id="4.1.1.11" evidence="9"/>
<comment type="similarity">
    <text evidence="9">Belongs to the PanD family.</text>
</comment>
<proteinExistence type="inferred from homology"/>
<dbReference type="InterPro" id="IPR003190">
    <property type="entry name" value="Asp_decarbox"/>
</dbReference>
<dbReference type="UniPathway" id="UPA00028">
    <property type="reaction ID" value="UER00002"/>
</dbReference>
<protein>
    <recommendedName>
        <fullName evidence="9">Aspartate 1-decarboxylase</fullName>
        <ecNumber evidence="9">4.1.1.11</ecNumber>
    </recommendedName>
    <alternativeName>
        <fullName evidence="9">Aspartate alpha-decarboxylase</fullName>
    </alternativeName>
    <component>
        <recommendedName>
            <fullName evidence="9">Aspartate 1-decarboxylase beta chain</fullName>
        </recommendedName>
    </component>
    <component>
        <recommendedName>
            <fullName evidence="9">Aspartate 1-decarboxylase alpha chain</fullName>
        </recommendedName>
    </component>
</protein>
<keyword evidence="7 9" id="KW-0704">Schiff base</keyword>
<comment type="PTM">
    <text evidence="9 12">Is synthesized initially as an inactive proenzyme, which is activated by self-cleavage at a specific serine bond to produce a beta-subunit with a hydroxyl group at its C-terminus and an alpha-subunit with a pyruvoyl group at its N-terminus.</text>
</comment>
<dbReference type="InterPro" id="IPR009010">
    <property type="entry name" value="Asp_de-COase-like_dom_sf"/>
</dbReference>
<dbReference type="GO" id="GO:0004068">
    <property type="term" value="F:aspartate 1-decarboxylase activity"/>
    <property type="evidence" value="ECO:0007669"/>
    <property type="project" value="UniProtKB-UniRule"/>
</dbReference>
<evidence type="ECO:0000256" key="2">
    <source>
        <dbReference type="ARBA" id="ARBA00022655"/>
    </source>
</evidence>
<comment type="catalytic activity">
    <reaction evidence="9">
        <text>L-aspartate + H(+) = beta-alanine + CO2</text>
        <dbReference type="Rhea" id="RHEA:19497"/>
        <dbReference type="ChEBI" id="CHEBI:15378"/>
        <dbReference type="ChEBI" id="CHEBI:16526"/>
        <dbReference type="ChEBI" id="CHEBI:29991"/>
        <dbReference type="ChEBI" id="CHEBI:57966"/>
        <dbReference type="EC" id="4.1.1.11"/>
    </reaction>
</comment>
<evidence type="ECO:0000256" key="1">
    <source>
        <dbReference type="ARBA" id="ARBA00022490"/>
    </source>
</evidence>
<organism evidence="15 16">
    <name type="scientific">Arcanobacterium phocae</name>
    <dbReference type="NCBI Taxonomy" id="131112"/>
    <lineage>
        <taxon>Bacteria</taxon>
        <taxon>Bacillati</taxon>
        <taxon>Actinomycetota</taxon>
        <taxon>Actinomycetes</taxon>
        <taxon>Actinomycetales</taxon>
        <taxon>Actinomycetaceae</taxon>
        <taxon>Arcanobacterium</taxon>
    </lineage>
</organism>